<accession>A0ABV8SKQ8</accession>
<evidence type="ECO:0000313" key="6">
    <source>
        <dbReference type="Proteomes" id="UP001595904"/>
    </source>
</evidence>
<reference evidence="6" key="1">
    <citation type="journal article" date="2019" name="Int. J. Syst. Evol. Microbiol.">
        <title>The Global Catalogue of Microorganisms (GCM) 10K type strain sequencing project: providing services to taxonomists for standard genome sequencing and annotation.</title>
        <authorList>
            <consortium name="The Broad Institute Genomics Platform"/>
            <consortium name="The Broad Institute Genome Sequencing Center for Infectious Disease"/>
            <person name="Wu L."/>
            <person name="Ma J."/>
        </authorList>
    </citation>
    <scope>NUCLEOTIDE SEQUENCE [LARGE SCALE GENOMIC DNA]</scope>
    <source>
        <strain evidence="6">CGMCC 1.10759</strain>
    </source>
</reference>
<dbReference type="SUPFAM" id="SSF54909">
    <property type="entry name" value="Dimeric alpha+beta barrel"/>
    <property type="match status" value="1"/>
</dbReference>
<dbReference type="InterPro" id="IPR011008">
    <property type="entry name" value="Dimeric_a/b-barrel"/>
</dbReference>
<dbReference type="EMBL" id="JBHSDU010000001">
    <property type="protein sequence ID" value="MFC4307956.1"/>
    <property type="molecule type" value="Genomic_DNA"/>
</dbReference>
<comment type="caution">
    <text evidence="5">The sequence shown here is derived from an EMBL/GenBank/DDBJ whole genome shotgun (WGS) entry which is preliminary data.</text>
</comment>
<keyword evidence="2" id="KW-0238">DNA-binding</keyword>
<dbReference type="InterPro" id="IPR019887">
    <property type="entry name" value="Tscrpt_reg_AsnC/Lrp_C"/>
</dbReference>
<gene>
    <name evidence="5" type="ORF">ACFPN2_02575</name>
</gene>
<dbReference type="InterPro" id="IPR036388">
    <property type="entry name" value="WH-like_DNA-bd_sf"/>
</dbReference>
<dbReference type="PANTHER" id="PTHR30154:SF17">
    <property type="entry name" value="DNA-BINDING TRANSCRIPTIONAL ACTIVATOR DECR"/>
    <property type="match status" value="1"/>
</dbReference>
<dbReference type="InterPro" id="IPR019888">
    <property type="entry name" value="Tscrpt_reg_AsnC-like"/>
</dbReference>
<organism evidence="5 6">
    <name type="scientific">Steroidobacter flavus</name>
    <dbReference type="NCBI Taxonomy" id="1842136"/>
    <lineage>
        <taxon>Bacteria</taxon>
        <taxon>Pseudomonadati</taxon>
        <taxon>Pseudomonadota</taxon>
        <taxon>Gammaproteobacteria</taxon>
        <taxon>Steroidobacterales</taxon>
        <taxon>Steroidobacteraceae</taxon>
        <taxon>Steroidobacter</taxon>
    </lineage>
</organism>
<evidence type="ECO:0000256" key="1">
    <source>
        <dbReference type="ARBA" id="ARBA00023015"/>
    </source>
</evidence>
<dbReference type="InterPro" id="IPR000485">
    <property type="entry name" value="AsnC-type_HTH_dom"/>
</dbReference>
<dbReference type="CDD" id="cd00090">
    <property type="entry name" value="HTH_ARSR"/>
    <property type="match status" value="1"/>
</dbReference>
<dbReference type="PRINTS" id="PR00033">
    <property type="entry name" value="HTHASNC"/>
</dbReference>
<dbReference type="InterPro" id="IPR011991">
    <property type="entry name" value="ArsR-like_HTH"/>
</dbReference>
<dbReference type="SMART" id="SM00344">
    <property type="entry name" value="HTH_ASNC"/>
    <property type="match status" value="1"/>
</dbReference>
<evidence type="ECO:0000259" key="4">
    <source>
        <dbReference type="PROSITE" id="PS50956"/>
    </source>
</evidence>
<feature type="domain" description="HTH asnC-type" evidence="4">
    <location>
        <begin position="7"/>
        <end position="68"/>
    </location>
</feature>
<dbReference type="SUPFAM" id="SSF46785">
    <property type="entry name" value="Winged helix' DNA-binding domain"/>
    <property type="match status" value="1"/>
</dbReference>
<dbReference type="Gene3D" id="1.10.10.10">
    <property type="entry name" value="Winged helix-like DNA-binding domain superfamily/Winged helix DNA-binding domain"/>
    <property type="match status" value="1"/>
</dbReference>
<protein>
    <submittedName>
        <fullName evidence="5">Lrp/AsnC family transcriptional regulator</fullName>
    </submittedName>
</protein>
<dbReference type="Gene3D" id="3.30.70.920">
    <property type="match status" value="1"/>
</dbReference>
<dbReference type="PANTHER" id="PTHR30154">
    <property type="entry name" value="LEUCINE-RESPONSIVE REGULATORY PROTEIN"/>
    <property type="match status" value="1"/>
</dbReference>
<evidence type="ECO:0000256" key="3">
    <source>
        <dbReference type="ARBA" id="ARBA00023163"/>
    </source>
</evidence>
<keyword evidence="1" id="KW-0805">Transcription regulation</keyword>
<dbReference type="InterPro" id="IPR036390">
    <property type="entry name" value="WH_DNA-bd_sf"/>
</dbReference>
<dbReference type="PROSITE" id="PS50956">
    <property type="entry name" value="HTH_ASNC_2"/>
    <property type="match status" value="1"/>
</dbReference>
<keyword evidence="6" id="KW-1185">Reference proteome</keyword>
<keyword evidence="3" id="KW-0804">Transcription</keyword>
<dbReference type="Pfam" id="PF01037">
    <property type="entry name" value="AsnC_trans_reg"/>
    <property type="match status" value="1"/>
</dbReference>
<dbReference type="Pfam" id="PF13412">
    <property type="entry name" value="HTH_24"/>
    <property type="match status" value="1"/>
</dbReference>
<evidence type="ECO:0000313" key="5">
    <source>
        <dbReference type="EMBL" id="MFC4307956.1"/>
    </source>
</evidence>
<evidence type="ECO:0000256" key="2">
    <source>
        <dbReference type="ARBA" id="ARBA00023125"/>
    </source>
</evidence>
<sequence>MQLTEPLDPLDLKILTELQSDASLHLEALAERVGSSKSVCWRRIQRFKEEGIITGSVTLLDPEKVGFGVTVFAFVKIDGRGEVKPAHIIENIRKIPQVVECHAMMGEIDMCLKIVVPTIKDYERLLWEKFSAMPGILDIRSSISLTRFISTTQLPLHTLGKKR</sequence>
<dbReference type="RefSeq" id="WP_380594669.1">
    <property type="nucleotide sequence ID" value="NZ_JBHSDU010000001.1"/>
</dbReference>
<proteinExistence type="predicted"/>
<dbReference type="Proteomes" id="UP001595904">
    <property type="component" value="Unassembled WGS sequence"/>
</dbReference>
<name>A0ABV8SKQ8_9GAMM</name>